<evidence type="ECO:0000256" key="1">
    <source>
        <dbReference type="ARBA" id="ARBA00004141"/>
    </source>
</evidence>
<evidence type="ECO:0000256" key="6">
    <source>
        <dbReference type="ARBA" id="ARBA00023136"/>
    </source>
</evidence>
<feature type="transmembrane region" description="Helical" evidence="7">
    <location>
        <begin position="98"/>
        <end position="125"/>
    </location>
</feature>
<evidence type="ECO:0000313" key="9">
    <source>
        <dbReference type="EMBL" id="SDL56575.1"/>
    </source>
</evidence>
<keyword evidence="7" id="KW-0813">Transport</keyword>
<protein>
    <recommendedName>
        <fullName evidence="7">Sec-independent protein translocase protein TatC</fullName>
    </recommendedName>
</protein>
<evidence type="ECO:0000256" key="4">
    <source>
        <dbReference type="ARBA" id="ARBA00022989"/>
    </source>
</evidence>
<evidence type="ECO:0000256" key="7">
    <source>
        <dbReference type="HAMAP-Rule" id="MF_00902"/>
    </source>
</evidence>
<evidence type="ECO:0000256" key="3">
    <source>
        <dbReference type="ARBA" id="ARBA00022927"/>
    </source>
</evidence>
<organism evidence="9 10">
    <name type="scientific">Tessaracoccus oleiagri</name>
    <dbReference type="NCBI Taxonomy" id="686624"/>
    <lineage>
        <taxon>Bacteria</taxon>
        <taxon>Bacillati</taxon>
        <taxon>Actinomycetota</taxon>
        <taxon>Actinomycetes</taxon>
        <taxon>Propionibacteriales</taxon>
        <taxon>Propionibacteriaceae</taxon>
        <taxon>Tessaracoccus</taxon>
    </lineage>
</organism>
<dbReference type="STRING" id="686624.SAMN04488242_1996"/>
<feature type="transmembrane region" description="Helical" evidence="7">
    <location>
        <begin position="190"/>
        <end position="214"/>
    </location>
</feature>
<keyword evidence="3 7" id="KW-0653">Protein transport</keyword>
<feature type="transmembrane region" description="Helical" evidence="7">
    <location>
        <begin position="137"/>
        <end position="159"/>
    </location>
</feature>
<dbReference type="AlphaFoldDB" id="A0A1G9L4Q8"/>
<reference evidence="9 10" key="1">
    <citation type="submission" date="2016-10" db="EMBL/GenBank/DDBJ databases">
        <authorList>
            <person name="de Groot N.N."/>
        </authorList>
    </citation>
    <scope>NUCLEOTIDE SEQUENCE [LARGE SCALE GENOMIC DNA]</scope>
    <source>
        <strain evidence="9 10">CGMCC 1.9159</strain>
    </source>
</reference>
<dbReference type="PANTHER" id="PTHR30371">
    <property type="entry name" value="SEC-INDEPENDENT PROTEIN TRANSLOCASE PROTEIN TATC"/>
    <property type="match status" value="1"/>
</dbReference>
<keyword evidence="6 7" id="KW-0472">Membrane</keyword>
<keyword evidence="5 7" id="KW-0811">Translocation</keyword>
<dbReference type="Pfam" id="PF00902">
    <property type="entry name" value="TatC"/>
    <property type="match status" value="1"/>
</dbReference>
<keyword evidence="7" id="KW-1003">Cell membrane</keyword>
<feature type="transmembrane region" description="Helical" evidence="7">
    <location>
        <begin position="41"/>
        <end position="59"/>
    </location>
</feature>
<proteinExistence type="inferred from homology"/>
<dbReference type="GO" id="GO:0009977">
    <property type="term" value="F:proton motive force dependent protein transmembrane transporter activity"/>
    <property type="evidence" value="ECO:0007669"/>
    <property type="project" value="TreeGrafter"/>
</dbReference>
<dbReference type="NCBIfam" id="TIGR00945">
    <property type="entry name" value="tatC"/>
    <property type="match status" value="1"/>
</dbReference>
<evidence type="ECO:0000256" key="5">
    <source>
        <dbReference type="ARBA" id="ARBA00023010"/>
    </source>
</evidence>
<accession>A0A1G9L4Q8</accession>
<dbReference type="HAMAP" id="MF_00902">
    <property type="entry name" value="TatC"/>
    <property type="match status" value="1"/>
</dbReference>
<dbReference type="RefSeq" id="WP_245701637.1">
    <property type="nucleotide sequence ID" value="NZ_FNGP01000003.1"/>
</dbReference>
<dbReference type="GO" id="GO:0043953">
    <property type="term" value="P:protein transport by the Tat complex"/>
    <property type="evidence" value="ECO:0007669"/>
    <property type="project" value="UniProtKB-UniRule"/>
</dbReference>
<dbReference type="Proteomes" id="UP000199475">
    <property type="component" value="Unassembled WGS sequence"/>
</dbReference>
<feature type="transmembrane region" description="Helical" evidence="7">
    <location>
        <begin position="226"/>
        <end position="242"/>
    </location>
</feature>
<evidence type="ECO:0000313" key="10">
    <source>
        <dbReference type="Proteomes" id="UP000199475"/>
    </source>
</evidence>
<evidence type="ECO:0000256" key="2">
    <source>
        <dbReference type="ARBA" id="ARBA00022692"/>
    </source>
</evidence>
<dbReference type="EMBL" id="FNGP01000003">
    <property type="protein sequence ID" value="SDL56575.1"/>
    <property type="molecule type" value="Genomic_DNA"/>
</dbReference>
<feature type="transmembrane region" description="Helical" evidence="7">
    <location>
        <begin position="248"/>
        <end position="268"/>
    </location>
</feature>
<comment type="subunit">
    <text evidence="7">The Tat system comprises two distinct complexes: a TatABC complex, containing multiple copies of TatA, TatB and TatC subunits, and a separate TatA complex, containing only TatA subunits. Substrates initially bind to the TatABC complex, which probably triggers association of the separate TatA complex to form the active translocon.</text>
</comment>
<dbReference type="PANTHER" id="PTHR30371:SF0">
    <property type="entry name" value="SEC-INDEPENDENT PROTEIN TRANSLOCASE PROTEIN TATC, CHLOROPLASTIC-RELATED"/>
    <property type="match status" value="1"/>
</dbReference>
<name>A0A1G9L4Q8_9ACTN</name>
<keyword evidence="4 7" id="KW-1133">Transmembrane helix</keyword>
<dbReference type="GO" id="GO:0033281">
    <property type="term" value="C:TAT protein transport complex"/>
    <property type="evidence" value="ECO:0007669"/>
    <property type="project" value="UniProtKB-UniRule"/>
</dbReference>
<dbReference type="PRINTS" id="PR01840">
    <property type="entry name" value="TATCFAMILY"/>
</dbReference>
<comment type="function">
    <text evidence="7">Part of the twin-arginine translocation (Tat) system that transports large folded proteins containing a characteristic twin-arginine motif in their signal peptide across membranes. Together with TatB, TatC is part of a receptor directly interacting with Tat signal peptides.</text>
</comment>
<comment type="similarity">
    <text evidence="7">Belongs to the TatC family.</text>
</comment>
<keyword evidence="2 7" id="KW-0812">Transmembrane</keyword>
<sequence length="290" mass="31362">MSASTARVTGGGRFGWLKPPKGGPGGTMTLIDHIRELRYRLTIAVLGIVVFSALSAFFYEDLMRFITAPYEQAKADVMAATGGAATIELTNVGVVSPFTLAVIGCLLAGLVLSTPIWLYQIWAFVAPALLKNEKKYVLVFVGAASPLFVIGCVLGYIVWPRGVALMLSFTPQGLDIINLLDMVDFLQKEVMIMLVFGVSFVLPVLLVMLNLAGVVHGFQLAKARKFVVLGSFVLAAVVTPTVDPFSMLALVLPMTLLFLVAEVVCRIIDKKRGITEESYAEFNPELDVGK</sequence>
<feature type="region of interest" description="Disordered" evidence="8">
    <location>
        <begin position="1"/>
        <end position="20"/>
    </location>
</feature>
<keyword evidence="10" id="KW-1185">Reference proteome</keyword>
<dbReference type="GO" id="GO:0065002">
    <property type="term" value="P:intracellular protein transmembrane transport"/>
    <property type="evidence" value="ECO:0007669"/>
    <property type="project" value="TreeGrafter"/>
</dbReference>
<evidence type="ECO:0000256" key="8">
    <source>
        <dbReference type="SAM" id="MobiDB-lite"/>
    </source>
</evidence>
<gene>
    <name evidence="7" type="primary">tatC</name>
    <name evidence="9" type="ORF">SAMN04488242_1996</name>
</gene>
<comment type="subcellular location">
    <subcellularLocation>
        <location evidence="7">Cell membrane</location>
        <topology evidence="7">Multi-pass membrane protein</topology>
    </subcellularLocation>
    <subcellularLocation>
        <location evidence="1">Membrane</location>
        <topology evidence="1">Multi-pass membrane protein</topology>
    </subcellularLocation>
</comment>
<dbReference type="InterPro" id="IPR002033">
    <property type="entry name" value="TatC"/>
</dbReference>